<evidence type="ECO:0000313" key="3">
    <source>
        <dbReference type="Proteomes" id="UP000334990"/>
    </source>
</evidence>
<dbReference type="EMBL" id="BLAD01000038">
    <property type="protein sequence ID" value="GER99085.1"/>
    <property type="molecule type" value="Genomic_DNA"/>
</dbReference>
<gene>
    <name evidence="2" type="ORF">Acor_11490</name>
</gene>
<comment type="caution">
    <text evidence="2">The sequence shown here is derived from an EMBL/GenBank/DDBJ whole genome shotgun (WGS) entry which is preliminary data.</text>
</comment>
<dbReference type="Proteomes" id="UP000334990">
    <property type="component" value="Unassembled WGS sequence"/>
</dbReference>
<feature type="region of interest" description="Disordered" evidence="1">
    <location>
        <begin position="24"/>
        <end position="72"/>
    </location>
</feature>
<protein>
    <submittedName>
        <fullName evidence="2">Uncharacterized protein</fullName>
    </submittedName>
</protein>
<dbReference type="AlphaFoldDB" id="A0A5M3VQZ5"/>
<proteinExistence type="predicted"/>
<reference evidence="2 3" key="1">
    <citation type="submission" date="2019-10" db="EMBL/GenBank/DDBJ databases">
        <title>Whole genome shotgun sequence of Acrocarpospora corrugata NBRC 13972.</title>
        <authorList>
            <person name="Ichikawa N."/>
            <person name="Kimura A."/>
            <person name="Kitahashi Y."/>
            <person name="Komaki H."/>
            <person name="Oguchi A."/>
        </authorList>
    </citation>
    <scope>NUCLEOTIDE SEQUENCE [LARGE SCALE GENOMIC DNA]</scope>
    <source>
        <strain evidence="2 3">NBRC 13972</strain>
    </source>
</reference>
<keyword evidence="3" id="KW-1185">Reference proteome</keyword>
<organism evidence="2 3">
    <name type="scientific">Acrocarpospora corrugata</name>
    <dbReference type="NCBI Taxonomy" id="35763"/>
    <lineage>
        <taxon>Bacteria</taxon>
        <taxon>Bacillati</taxon>
        <taxon>Actinomycetota</taxon>
        <taxon>Actinomycetes</taxon>
        <taxon>Streptosporangiales</taxon>
        <taxon>Streptosporangiaceae</taxon>
        <taxon>Acrocarpospora</taxon>
    </lineage>
</organism>
<name>A0A5M3VQZ5_9ACTN</name>
<evidence type="ECO:0000313" key="2">
    <source>
        <dbReference type="EMBL" id="GER99085.1"/>
    </source>
</evidence>
<sequence>MFSLISWDSDAFAVMLKGELTQQRLDRPPRRGGLPDQIGECPPAPIREEGDRPTEPPAINPGLCEQLVDSHN</sequence>
<evidence type="ECO:0000256" key="1">
    <source>
        <dbReference type="SAM" id="MobiDB-lite"/>
    </source>
</evidence>
<accession>A0A5M3VQZ5</accession>